<evidence type="ECO:0000313" key="1">
    <source>
        <dbReference type="EMBL" id="AZP04123.1"/>
    </source>
</evidence>
<dbReference type="EMBL" id="CP034465">
    <property type="protein sequence ID" value="AZP04123.1"/>
    <property type="molecule type" value="Genomic_DNA"/>
</dbReference>
<dbReference type="SUPFAM" id="SSF52218">
    <property type="entry name" value="Flavoproteins"/>
    <property type="match status" value="1"/>
</dbReference>
<proteinExistence type="predicted"/>
<dbReference type="NCBIfam" id="TIGR00333">
    <property type="entry name" value="nrdI"/>
    <property type="match status" value="1"/>
</dbReference>
<dbReference type="OrthoDB" id="350535at2"/>
<dbReference type="AlphaFoldDB" id="A0A3Q9BJZ6"/>
<dbReference type="InterPro" id="IPR004465">
    <property type="entry name" value="RNR_NrdI"/>
</dbReference>
<dbReference type="PANTHER" id="PTHR37297">
    <property type="entry name" value="PROTEIN NRDI"/>
    <property type="match status" value="1"/>
</dbReference>
<sequence length="122" mass="13858">MKVVFFSLTGNVRRFVKNLADYPSLEITQTDPFVEVNEPFVFIAPAYEKEVTEIAWDFMSTGNNASFCKGVIGSGNLNFDSLYIYTAKDLARDYEVPLLDSFEYFGTSKDIERIKEKINAIA</sequence>
<dbReference type="GO" id="GO:0010181">
    <property type="term" value="F:FMN binding"/>
    <property type="evidence" value="ECO:0007669"/>
    <property type="project" value="InterPro"/>
</dbReference>
<dbReference type="RefSeq" id="WP_126109230.1">
    <property type="nucleotide sequence ID" value="NZ_CP034465.1"/>
</dbReference>
<organism evidence="1 2">
    <name type="scientific">Jeotgalibaca ciconiae</name>
    <dbReference type="NCBI Taxonomy" id="2496265"/>
    <lineage>
        <taxon>Bacteria</taxon>
        <taxon>Bacillati</taxon>
        <taxon>Bacillota</taxon>
        <taxon>Bacilli</taxon>
        <taxon>Lactobacillales</taxon>
        <taxon>Carnobacteriaceae</taxon>
        <taxon>Jeotgalibaca</taxon>
    </lineage>
</organism>
<gene>
    <name evidence="1" type="primary">nrdI</name>
    <name evidence="1" type="ORF">EJN90_05260</name>
</gene>
<dbReference type="Gene3D" id="3.40.50.360">
    <property type="match status" value="1"/>
</dbReference>
<dbReference type="PANTHER" id="PTHR37297:SF1">
    <property type="entry name" value="PROTEIN NRDI"/>
    <property type="match status" value="1"/>
</dbReference>
<accession>A0A3Q9BJZ6</accession>
<reference evidence="2" key="1">
    <citation type="submission" date="2018-12" db="EMBL/GenBank/DDBJ databases">
        <title>Complete genome sequencing of Jeotgalibaca sp. H21T32.</title>
        <authorList>
            <person name="Bae J.-W."/>
            <person name="Lee S.-Y."/>
        </authorList>
    </citation>
    <scope>NUCLEOTIDE SEQUENCE [LARGE SCALE GENOMIC DNA]</scope>
    <source>
        <strain evidence="2">H21T32</strain>
    </source>
</reference>
<dbReference type="PIRSF" id="PIRSF005087">
    <property type="entry name" value="NrdI"/>
    <property type="match status" value="1"/>
</dbReference>
<protein>
    <submittedName>
        <fullName evidence="1">Class Ib ribonucleoside-diphosphate reductase assembly flavoprotein NrdI</fullName>
    </submittedName>
</protein>
<dbReference type="InterPro" id="IPR029039">
    <property type="entry name" value="Flavoprotein-like_sf"/>
</dbReference>
<dbReference type="Proteomes" id="UP000273326">
    <property type="component" value="Chromosome"/>
</dbReference>
<keyword evidence="2" id="KW-1185">Reference proteome</keyword>
<evidence type="ECO:0000313" key="2">
    <source>
        <dbReference type="Proteomes" id="UP000273326"/>
    </source>
</evidence>
<dbReference type="Pfam" id="PF07972">
    <property type="entry name" value="Flavodoxin_NdrI"/>
    <property type="match status" value="1"/>
</dbReference>
<dbReference type="KEGG" id="jeh:EJN90_05260"/>
<name>A0A3Q9BJZ6_9LACT</name>